<feature type="transmembrane region" description="Helical" evidence="2">
    <location>
        <begin position="155"/>
        <end position="175"/>
    </location>
</feature>
<evidence type="ECO:0000313" key="4">
    <source>
        <dbReference type="Proteomes" id="UP000076532"/>
    </source>
</evidence>
<feature type="region of interest" description="Disordered" evidence="1">
    <location>
        <begin position="224"/>
        <end position="243"/>
    </location>
</feature>
<feature type="transmembrane region" description="Helical" evidence="2">
    <location>
        <begin position="126"/>
        <end position="148"/>
    </location>
</feature>
<feature type="region of interest" description="Disordered" evidence="1">
    <location>
        <begin position="248"/>
        <end position="272"/>
    </location>
</feature>
<evidence type="ECO:0000313" key="3">
    <source>
        <dbReference type="EMBL" id="KZP34462.1"/>
    </source>
</evidence>
<feature type="compositionally biased region" description="Low complexity" evidence="1">
    <location>
        <begin position="263"/>
        <end position="272"/>
    </location>
</feature>
<gene>
    <name evidence="3" type="ORF">FIBSPDRAFT_1035511</name>
</gene>
<feature type="compositionally biased region" description="Low complexity" evidence="1">
    <location>
        <begin position="302"/>
        <end position="312"/>
    </location>
</feature>
<proteinExistence type="predicted"/>
<feature type="region of interest" description="Disordered" evidence="1">
    <location>
        <begin position="454"/>
        <end position="492"/>
    </location>
</feature>
<keyword evidence="2" id="KW-0812">Transmembrane</keyword>
<accession>A0A166X685</accession>
<feature type="compositionally biased region" description="Acidic residues" evidence="1">
    <location>
        <begin position="458"/>
        <end position="469"/>
    </location>
</feature>
<protein>
    <submittedName>
        <fullName evidence="3">Uncharacterized protein</fullName>
    </submittedName>
</protein>
<reference evidence="3 4" key="1">
    <citation type="journal article" date="2016" name="Mol. Biol. Evol.">
        <title>Comparative Genomics of Early-Diverging Mushroom-Forming Fungi Provides Insights into the Origins of Lignocellulose Decay Capabilities.</title>
        <authorList>
            <person name="Nagy L.G."/>
            <person name="Riley R."/>
            <person name="Tritt A."/>
            <person name="Adam C."/>
            <person name="Daum C."/>
            <person name="Floudas D."/>
            <person name="Sun H."/>
            <person name="Yadav J.S."/>
            <person name="Pangilinan J."/>
            <person name="Larsson K.H."/>
            <person name="Matsuura K."/>
            <person name="Barry K."/>
            <person name="Labutti K."/>
            <person name="Kuo R."/>
            <person name="Ohm R.A."/>
            <person name="Bhattacharya S.S."/>
            <person name="Shirouzu T."/>
            <person name="Yoshinaga Y."/>
            <person name="Martin F.M."/>
            <person name="Grigoriev I.V."/>
            <person name="Hibbett D.S."/>
        </authorList>
    </citation>
    <scope>NUCLEOTIDE SEQUENCE [LARGE SCALE GENOMIC DNA]</scope>
    <source>
        <strain evidence="3 4">CBS 109695</strain>
    </source>
</reference>
<sequence length="512" mass="54216">MHALPAALFFLMPVSSLVILYARVARSKTPLSRAHAAPVFVLVSLGALAIVAAIMGLTESNTRVELLLALIQFELGASAVYVFGAYIPSKDISWAKVHACNALIVLLLLGATVTGIIAPLGGVPPIVPAALALASEIAPLLLLAKMVLVRGGARFWLLLCGAQVAGCVAGLLGVLQVDSKFWTLETQLEIAHTAFVVLWAVGIMSVFVFLPESTIACDSHSELSALSPRPSKSPSPSPVPGTDASDFLNLRDPFASPPPARPSPQLTTLTPLCPLEKPSSPFGYFGPGAIFGPRKSKRSKAEAPAAEAPAAEDVNEKRQDEPTCFPAPGELDAYEISIDAEEALLSQLLLHNLSITEPPQTSPPTSPLPNASAMYFPAPLDPLGLGRGAVVVTCERRGSSSTITHGNAGHRAGRARLWSEGSTLVDFEERRVKDLPPPPSPAAVSVHELEKDLHLVNEADETDDEDCGEEDRRATPTPPGLGGRDTPPAYFYSQHIEDEYDTQSTPRALSPS</sequence>
<dbReference type="Proteomes" id="UP000076532">
    <property type="component" value="Unassembled WGS sequence"/>
</dbReference>
<dbReference type="OrthoDB" id="10632679at2759"/>
<evidence type="ECO:0000256" key="1">
    <source>
        <dbReference type="SAM" id="MobiDB-lite"/>
    </source>
</evidence>
<dbReference type="AlphaFoldDB" id="A0A166X685"/>
<organism evidence="3 4">
    <name type="scientific">Athelia psychrophila</name>
    <dbReference type="NCBI Taxonomy" id="1759441"/>
    <lineage>
        <taxon>Eukaryota</taxon>
        <taxon>Fungi</taxon>
        <taxon>Dikarya</taxon>
        <taxon>Basidiomycota</taxon>
        <taxon>Agaricomycotina</taxon>
        <taxon>Agaricomycetes</taxon>
        <taxon>Agaricomycetidae</taxon>
        <taxon>Atheliales</taxon>
        <taxon>Atheliaceae</taxon>
        <taxon>Athelia</taxon>
    </lineage>
</organism>
<feature type="transmembrane region" description="Helical" evidence="2">
    <location>
        <begin position="190"/>
        <end position="210"/>
    </location>
</feature>
<evidence type="ECO:0000256" key="2">
    <source>
        <dbReference type="SAM" id="Phobius"/>
    </source>
</evidence>
<keyword evidence="4" id="KW-1185">Reference proteome</keyword>
<feature type="transmembrane region" description="Helical" evidence="2">
    <location>
        <begin position="36"/>
        <end position="55"/>
    </location>
</feature>
<feature type="transmembrane region" description="Helical" evidence="2">
    <location>
        <begin position="99"/>
        <end position="120"/>
    </location>
</feature>
<keyword evidence="2" id="KW-1133">Transmembrane helix</keyword>
<feature type="transmembrane region" description="Helical" evidence="2">
    <location>
        <begin position="67"/>
        <end position="87"/>
    </location>
</feature>
<feature type="region of interest" description="Disordered" evidence="1">
    <location>
        <begin position="295"/>
        <end position="321"/>
    </location>
</feature>
<name>A0A166X685_9AGAM</name>
<keyword evidence="2" id="KW-0472">Membrane</keyword>
<dbReference type="EMBL" id="KV417480">
    <property type="protein sequence ID" value="KZP34462.1"/>
    <property type="molecule type" value="Genomic_DNA"/>
</dbReference>
<feature type="transmembrane region" description="Helical" evidence="2">
    <location>
        <begin position="6"/>
        <end position="24"/>
    </location>
</feature>